<organism evidence="2 3">
    <name type="scientific">Krasilnikovia cinnamomea</name>
    <dbReference type="NCBI Taxonomy" id="349313"/>
    <lineage>
        <taxon>Bacteria</taxon>
        <taxon>Bacillati</taxon>
        <taxon>Actinomycetota</taxon>
        <taxon>Actinomycetes</taxon>
        <taxon>Micromonosporales</taxon>
        <taxon>Micromonosporaceae</taxon>
        <taxon>Krasilnikovia</taxon>
    </lineage>
</organism>
<proteinExistence type="predicted"/>
<dbReference type="AlphaFoldDB" id="A0A4Q7ZQ29"/>
<dbReference type="RefSeq" id="WP_130511068.1">
    <property type="nucleotide sequence ID" value="NZ_SHKY01000001.1"/>
</dbReference>
<evidence type="ECO:0000313" key="2">
    <source>
        <dbReference type="EMBL" id="RZU52459.1"/>
    </source>
</evidence>
<keyword evidence="3" id="KW-1185">Reference proteome</keyword>
<evidence type="ECO:0000313" key="3">
    <source>
        <dbReference type="Proteomes" id="UP000292564"/>
    </source>
</evidence>
<dbReference type="EMBL" id="SHKY01000001">
    <property type="protein sequence ID" value="RZU52459.1"/>
    <property type="molecule type" value="Genomic_DNA"/>
</dbReference>
<accession>A0A4Q7ZQ29</accession>
<feature type="region of interest" description="Disordered" evidence="1">
    <location>
        <begin position="34"/>
        <end position="54"/>
    </location>
</feature>
<gene>
    <name evidence="2" type="ORF">EV385_4322</name>
</gene>
<reference evidence="2 3" key="1">
    <citation type="submission" date="2019-02" db="EMBL/GenBank/DDBJ databases">
        <title>Sequencing the genomes of 1000 actinobacteria strains.</title>
        <authorList>
            <person name="Klenk H.-P."/>
        </authorList>
    </citation>
    <scope>NUCLEOTIDE SEQUENCE [LARGE SCALE GENOMIC DNA]</scope>
    <source>
        <strain evidence="2 3">DSM 45162</strain>
    </source>
</reference>
<dbReference type="Proteomes" id="UP000292564">
    <property type="component" value="Unassembled WGS sequence"/>
</dbReference>
<name>A0A4Q7ZQ29_9ACTN</name>
<comment type="caution">
    <text evidence="2">The sequence shown here is derived from an EMBL/GenBank/DDBJ whole genome shotgun (WGS) entry which is preliminary data.</text>
</comment>
<evidence type="ECO:0000256" key="1">
    <source>
        <dbReference type="SAM" id="MobiDB-lite"/>
    </source>
</evidence>
<sequence length="77" mass="9414">MPKDKRGVERSRFGVWWHDTFDDWFFRSLIGPAQTGNAVHGADPTTRQQWLRDLERRKQYTREQRERRRLAREKQGN</sequence>
<dbReference type="OrthoDB" id="3403206at2"/>
<protein>
    <submittedName>
        <fullName evidence="2">Uncharacterized protein</fullName>
    </submittedName>
</protein>